<evidence type="ECO:0000256" key="2">
    <source>
        <dbReference type="ARBA" id="ARBA00022603"/>
    </source>
</evidence>
<dbReference type="PROSITE" id="PS00092">
    <property type="entry name" value="N6_MTASE"/>
    <property type="match status" value="1"/>
</dbReference>
<comment type="similarity">
    <text evidence="6">Belongs to the methyltransferase superfamily. tRNA (adenine-N(6)-)-methyltransferase family.</text>
</comment>
<comment type="function">
    <text evidence="6">Specifically methylates the adenine in position 37 of tRNA(1)(Val) (anticodon cmo5UAC).</text>
</comment>
<dbReference type="Pfam" id="PF05175">
    <property type="entry name" value="MTS"/>
    <property type="match status" value="1"/>
</dbReference>
<proteinExistence type="inferred from homology"/>
<dbReference type="GO" id="GO:0005737">
    <property type="term" value="C:cytoplasm"/>
    <property type="evidence" value="ECO:0007669"/>
    <property type="project" value="UniProtKB-SubCell"/>
</dbReference>
<dbReference type="CDD" id="cd02440">
    <property type="entry name" value="AdoMet_MTases"/>
    <property type="match status" value="1"/>
</dbReference>
<organism evidence="8 9">
    <name type="scientific">Adhaeribacter swui</name>
    <dbReference type="NCBI Taxonomy" id="2086471"/>
    <lineage>
        <taxon>Bacteria</taxon>
        <taxon>Pseudomonadati</taxon>
        <taxon>Bacteroidota</taxon>
        <taxon>Cytophagia</taxon>
        <taxon>Cytophagales</taxon>
        <taxon>Hymenobacteraceae</taxon>
        <taxon>Adhaeribacter</taxon>
    </lineage>
</organism>
<dbReference type="InterPro" id="IPR002052">
    <property type="entry name" value="DNA_methylase_N6_adenine_CS"/>
</dbReference>
<name>A0A7G7GCN5_9BACT</name>
<evidence type="ECO:0000259" key="7">
    <source>
        <dbReference type="Pfam" id="PF05175"/>
    </source>
</evidence>
<dbReference type="KEGG" id="aswu:HUW51_20145"/>
<evidence type="ECO:0000256" key="5">
    <source>
        <dbReference type="ARBA" id="ARBA00022694"/>
    </source>
</evidence>
<keyword evidence="1 6" id="KW-0963">Cytoplasm</keyword>
<dbReference type="EMBL" id="CP055156">
    <property type="protein sequence ID" value="QNF34919.1"/>
    <property type="molecule type" value="Genomic_DNA"/>
</dbReference>
<keyword evidence="2 6" id="KW-0489">Methyltransferase</keyword>
<evidence type="ECO:0000256" key="1">
    <source>
        <dbReference type="ARBA" id="ARBA00022490"/>
    </source>
</evidence>
<dbReference type="Proteomes" id="UP000515237">
    <property type="component" value="Chromosome"/>
</dbReference>
<evidence type="ECO:0000256" key="6">
    <source>
        <dbReference type="HAMAP-Rule" id="MF_01872"/>
    </source>
</evidence>
<keyword evidence="4 6" id="KW-0949">S-adenosyl-L-methionine</keyword>
<keyword evidence="3 6" id="KW-0808">Transferase</keyword>
<dbReference type="AlphaFoldDB" id="A0A7G7GCN5"/>
<dbReference type="HAMAP" id="MF_01872">
    <property type="entry name" value="tRNA_methyltr_YfiC"/>
    <property type="match status" value="1"/>
</dbReference>
<dbReference type="PANTHER" id="PTHR47739">
    <property type="entry name" value="TRNA1(VAL) (ADENINE(37)-N6)-METHYLTRANSFERASE"/>
    <property type="match status" value="1"/>
</dbReference>
<dbReference type="GO" id="GO:0016430">
    <property type="term" value="F:tRNA (adenine-N6)-methyltransferase activity"/>
    <property type="evidence" value="ECO:0007669"/>
    <property type="project" value="UniProtKB-UniRule"/>
</dbReference>
<evidence type="ECO:0000313" key="8">
    <source>
        <dbReference type="EMBL" id="QNF34919.1"/>
    </source>
</evidence>
<dbReference type="InterPro" id="IPR050210">
    <property type="entry name" value="tRNA_Adenine-N(6)_MTase"/>
</dbReference>
<keyword evidence="9" id="KW-1185">Reference proteome</keyword>
<gene>
    <name evidence="8" type="ORF">HUW51_20145</name>
</gene>
<comment type="subcellular location">
    <subcellularLocation>
        <location evidence="6">Cytoplasm</location>
    </subcellularLocation>
</comment>
<dbReference type="GO" id="GO:0003676">
    <property type="term" value="F:nucleic acid binding"/>
    <property type="evidence" value="ECO:0007669"/>
    <property type="project" value="InterPro"/>
</dbReference>
<keyword evidence="5 6" id="KW-0819">tRNA processing</keyword>
<comment type="catalytic activity">
    <reaction evidence="6">
        <text>adenosine(37) in tRNA1(Val) + S-adenosyl-L-methionine = N(6)-methyladenosine(37) in tRNA1(Val) + S-adenosyl-L-homocysteine + H(+)</text>
        <dbReference type="Rhea" id="RHEA:43160"/>
        <dbReference type="Rhea" id="RHEA-COMP:10369"/>
        <dbReference type="Rhea" id="RHEA-COMP:10370"/>
        <dbReference type="ChEBI" id="CHEBI:15378"/>
        <dbReference type="ChEBI" id="CHEBI:57856"/>
        <dbReference type="ChEBI" id="CHEBI:59789"/>
        <dbReference type="ChEBI" id="CHEBI:74411"/>
        <dbReference type="ChEBI" id="CHEBI:74449"/>
        <dbReference type="EC" id="2.1.1.223"/>
    </reaction>
</comment>
<accession>A0A7G7GCN5</accession>
<evidence type="ECO:0000313" key="9">
    <source>
        <dbReference type="Proteomes" id="UP000515237"/>
    </source>
</evidence>
<protein>
    <recommendedName>
        <fullName evidence="6">tRNA1(Val) (adenine(37)-N6)-methyltransferase</fullName>
        <ecNumber evidence="6">2.1.1.223</ecNumber>
    </recommendedName>
    <alternativeName>
        <fullName evidence="6">tRNA m6A37 methyltransferase</fullName>
    </alternativeName>
</protein>
<feature type="domain" description="Methyltransferase small" evidence="7">
    <location>
        <begin position="33"/>
        <end position="120"/>
    </location>
</feature>
<evidence type="ECO:0000256" key="4">
    <source>
        <dbReference type="ARBA" id="ARBA00022691"/>
    </source>
</evidence>
<dbReference type="GO" id="GO:0032259">
    <property type="term" value="P:methylation"/>
    <property type="evidence" value="ECO:0007669"/>
    <property type="project" value="UniProtKB-KW"/>
</dbReference>
<dbReference type="RefSeq" id="WP_185271412.1">
    <property type="nucleotide sequence ID" value="NZ_CP055156.1"/>
</dbReference>
<dbReference type="SUPFAM" id="SSF53335">
    <property type="entry name" value="S-adenosyl-L-methionine-dependent methyltransferases"/>
    <property type="match status" value="1"/>
</dbReference>
<dbReference type="GO" id="GO:0008033">
    <property type="term" value="P:tRNA processing"/>
    <property type="evidence" value="ECO:0007669"/>
    <property type="project" value="UniProtKB-UniRule"/>
</dbReference>
<dbReference type="InterPro" id="IPR029063">
    <property type="entry name" value="SAM-dependent_MTases_sf"/>
</dbReference>
<dbReference type="InterPro" id="IPR007848">
    <property type="entry name" value="Small_mtfrase_dom"/>
</dbReference>
<evidence type="ECO:0000256" key="3">
    <source>
        <dbReference type="ARBA" id="ARBA00022679"/>
    </source>
</evidence>
<dbReference type="InterPro" id="IPR022882">
    <property type="entry name" value="tRNA_adenine-N6_MeTrfase"/>
</dbReference>
<sequence length="237" mass="26867">MANSYFQFKRFRIEQDQCAMKVCTDSCLFGAWVPVENAASILDIGTGTGLLALMAAQRSAATIQAVEIDEPAAEQARGNFKNSSWSDRLQLFKGSLQEYEQVNTTTYDVIISNPPFYQSSLKSGNKARNQAMHTIDLPFLDLLRFCKKNLNAQGAVYLLLPPYEAGLVIDLANTFGLFLQQEVKMYTKINGKHIRSILQFRFQTPPEVKTTALFIRTETEAYTPEFKNLLQLYYLIF</sequence>
<reference evidence="8 9" key="1">
    <citation type="journal article" date="2018" name="Int. J. Syst. Evol. Microbiol.">
        <title>Adhaeribacter swui sp. nov., isolated from wet mud.</title>
        <authorList>
            <person name="Kim D.U."/>
            <person name="Kim K.W."/>
            <person name="Kang M.S."/>
            <person name="Kim J.Y."/>
            <person name="Jang J.H."/>
            <person name="Kim M.K."/>
        </authorList>
    </citation>
    <scope>NUCLEOTIDE SEQUENCE [LARGE SCALE GENOMIC DNA]</scope>
    <source>
        <strain evidence="8 9">KCTC 52873</strain>
    </source>
</reference>
<dbReference type="Gene3D" id="3.40.50.150">
    <property type="entry name" value="Vaccinia Virus protein VP39"/>
    <property type="match status" value="1"/>
</dbReference>
<dbReference type="EC" id="2.1.1.223" evidence="6"/>
<dbReference type="PANTHER" id="PTHR47739:SF1">
    <property type="entry name" value="TRNA1(VAL) (ADENINE(37)-N6)-METHYLTRANSFERASE"/>
    <property type="match status" value="1"/>
</dbReference>